<dbReference type="Proteomes" id="UP000823388">
    <property type="component" value="Chromosome 6N"/>
</dbReference>
<feature type="compositionally biased region" description="Low complexity" evidence="1">
    <location>
        <begin position="164"/>
        <end position="193"/>
    </location>
</feature>
<name>A0A8T0QYA3_PANVG</name>
<proteinExistence type="predicted"/>
<organism evidence="2 3">
    <name type="scientific">Panicum virgatum</name>
    <name type="common">Blackwell switchgrass</name>
    <dbReference type="NCBI Taxonomy" id="38727"/>
    <lineage>
        <taxon>Eukaryota</taxon>
        <taxon>Viridiplantae</taxon>
        <taxon>Streptophyta</taxon>
        <taxon>Embryophyta</taxon>
        <taxon>Tracheophyta</taxon>
        <taxon>Spermatophyta</taxon>
        <taxon>Magnoliopsida</taxon>
        <taxon>Liliopsida</taxon>
        <taxon>Poales</taxon>
        <taxon>Poaceae</taxon>
        <taxon>PACMAD clade</taxon>
        <taxon>Panicoideae</taxon>
        <taxon>Panicodae</taxon>
        <taxon>Paniceae</taxon>
        <taxon>Panicinae</taxon>
        <taxon>Panicum</taxon>
        <taxon>Panicum sect. Hiantes</taxon>
    </lineage>
</organism>
<feature type="region of interest" description="Disordered" evidence="1">
    <location>
        <begin position="100"/>
        <end position="127"/>
    </location>
</feature>
<dbReference type="EMBL" id="CM029048">
    <property type="protein sequence ID" value="KAG2578134.1"/>
    <property type="molecule type" value="Genomic_DNA"/>
</dbReference>
<feature type="compositionally biased region" description="Polar residues" evidence="1">
    <location>
        <begin position="63"/>
        <end position="82"/>
    </location>
</feature>
<gene>
    <name evidence="2" type="ORF">PVAP13_6NG188706</name>
</gene>
<evidence type="ECO:0000256" key="1">
    <source>
        <dbReference type="SAM" id="MobiDB-lite"/>
    </source>
</evidence>
<feature type="region of interest" description="Disordered" evidence="1">
    <location>
        <begin position="142"/>
        <end position="193"/>
    </location>
</feature>
<feature type="compositionally biased region" description="Low complexity" evidence="1">
    <location>
        <begin position="272"/>
        <end position="285"/>
    </location>
</feature>
<dbReference type="AlphaFoldDB" id="A0A8T0QYA3"/>
<accession>A0A8T0QYA3</accession>
<feature type="compositionally biased region" description="Basic residues" evidence="1">
    <location>
        <begin position="223"/>
        <end position="233"/>
    </location>
</feature>
<evidence type="ECO:0000313" key="3">
    <source>
        <dbReference type="Proteomes" id="UP000823388"/>
    </source>
</evidence>
<feature type="compositionally biased region" description="Pro residues" evidence="1">
    <location>
        <begin position="113"/>
        <end position="126"/>
    </location>
</feature>
<comment type="caution">
    <text evidence="2">The sequence shown here is derived from an EMBL/GenBank/DDBJ whole genome shotgun (WGS) entry which is preliminary data.</text>
</comment>
<evidence type="ECO:0000313" key="2">
    <source>
        <dbReference type="EMBL" id="KAG2578134.1"/>
    </source>
</evidence>
<feature type="region of interest" description="Disordered" evidence="1">
    <location>
        <begin position="205"/>
        <end position="298"/>
    </location>
</feature>
<feature type="compositionally biased region" description="Polar residues" evidence="1">
    <location>
        <begin position="143"/>
        <end position="152"/>
    </location>
</feature>
<protein>
    <submittedName>
        <fullName evidence="2">Uncharacterized protein</fullName>
    </submittedName>
</protein>
<reference evidence="2" key="1">
    <citation type="submission" date="2020-05" db="EMBL/GenBank/DDBJ databases">
        <title>WGS assembly of Panicum virgatum.</title>
        <authorList>
            <person name="Lovell J.T."/>
            <person name="Jenkins J."/>
            <person name="Shu S."/>
            <person name="Juenger T.E."/>
            <person name="Schmutz J."/>
        </authorList>
    </citation>
    <scope>NUCLEOTIDE SEQUENCE</scope>
    <source>
        <strain evidence="2">AP13</strain>
    </source>
</reference>
<feature type="region of interest" description="Disordered" evidence="1">
    <location>
        <begin position="33"/>
        <end position="82"/>
    </location>
</feature>
<feature type="compositionally biased region" description="Basic and acidic residues" evidence="1">
    <location>
        <begin position="251"/>
        <end position="264"/>
    </location>
</feature>
<keyword evidence="3" id="KW-1185">Reference proteome</keyword>
<sequence length="324" mass="33745">MAPRSSSFDAASSLPRHLRARLLRRMVDALLRTPLHHPRRGRGSYTRRGGRRSGNAVAGRAAHSNNSSTNAHQRGNSEVQQGGSVMVMAFCPRHGRSIYPCGNDGSSSESTPATPPTSPTPAPPPELLLRGTIAARRDAPYFSMTTGSSSSRLPPATPPPFPQPANATAGRPTATAAATTPTVTTPTAAAAAATNTHPAYHHRIIPTGHRPAETSAAATTRPAYRHRIIPTRHRSAETSGDGAARRPPPSGRRDGAAAHQRDGEAACPGGDASARLPGAAAAASRRGGGALQARRRRPPGAAAAAWQLRWRGWGFPPTLAQAGL</sequence>